<evidence type="ECO:0000256" key="1">
    <source>
        <dbReference type="SAM" id="SignalP"/>
    </source>
</evidence>
<dbReference type="EMBL" id="GIFC01000704">
    <property type="protein sequence ID" value="MXU82787.1"/>
    <property type="molecule type" value="Transcribed_RNA"/>
</dbReference>
<feature type="signal peptide" evidence="1">
    <location>
        <begin position="1"/>
        <end position="21"/>
    </location>
</feature>
<keyword evidence="1" id="KW-0732">Signal</keyword>
<sequence>MLPRFRNSFFIGALTLASSNSFLLTTDRTKLYEETRQHLTTCCTQRLPQASTTTWLSACRTCSCSPQSDGT</sequence>
<protein>
    <submittedName>
        <fullName evidence="2">Putative secreted protein</fullName>
    </submittedName>
</protein>
<feature type="chain" id="PRO_5025568480" evidence="1">
    <location>
        <begin position="22"/>
        <end position="71"/>
    </location>
</feature>
<reference evidence="2" key="1">
    <citation type="submission" date="2019-12" db="EMBL/GenBank/DDBJ databases">
        <title>An insight into the sialome of adult female Ixodes ricinus ticks feeding for 6 days.</title>
        <authorList>
            <person name="Perner J."/>
            <person name="Ribeiro J.M.C."/>
        </authorList>
    </citation>
    <scope>NUCLEOTIDE SEQUENCE</scope>
    <source>
        <strain evidence="2">Semi-engorged</strain>
        <tissue evidence="2">Salivary glands</tissue>
    </source>
</reference>
<name>A0A6B0U0R2_IXORI</name>
<proteinExistence type="predicted"/>
<accession>A0A6B0U0R2</accession>
<dbReference type="AlphaFoldDB" id="A0A6B0U0R2"/>
<evidence type="ECO:0000313" key="2">
    <source>
        <dbReference type="EMBL" id="MXU82787.1"/>
    </source>
</evidence>
<organism evidence="2">
    <name type="scientific">Ixodes ricinus</name>
    <name type="common">Common tick</name>
    <name type="synonym">Acarus ricinus</name>
    <dbReference type="NCBI Taxonomy" id="34613"/>
    <lineage>
        <taxon>Eukaryota</taxon>
        <taxon>Metazoa</taxon>
        <taxon>Ecdysozoa</taxon>
        <taxon>Arthropoda</taxon>
        <taxon>Chelicerata</taxon>
        <taxon>Arachnida</taxon>
        <taxon>Acari</taxon>
        <taxon>Parasitiformes</taxon>
        <taxon>Ixodida</taxon>
        <taxon>Ixodoidea</taxon>
        <taxon>Ixodidae</taxon>
        <taxon>Ixodinae</taxon>
        <taxon>Ixodes</taxon>
    </lineage>
</organism>